<sequence>MRRTSPATLIVSAVLGIAAGFVIDQVLTGAGRATFTPSVMLPVLFVLLAVSVIALALPIRRATRGQAPRVDPFRAVRVAMLAKASSIVGALVGGVGVGLLLFLLTRPVPPSVGSTGAVVAAIVGAVVLVAAGVIAEQLCTIRKDDDDDQPGPPEPDATPSHH</sequence>
<keyword evidence="2" id="KW-0812">Transmembrane</keyword>
<dbReference type="RefSeq" id="WP_071918661.1">
    <property type="nucleotide sequence ID" value="NZ_CP018134.1"/>
</dbReference>
<feature type="region of interest" description="Disordered" evidence="1">
    <location>
        <begin position="142"/>
        <end position="162"/>
    </location>
</feature>
<name>A0ABU1I305_9MICO</name>
<dbReference type="Pfam" id="PF11377">
    <property type="entry name" value="DUF3180"/>
    <property type="match status" value="1"/>
</dbReference>
<keyword evidence="2" id="KW-0472">Membrane</keyword>
<evidence type="ECO:0000313" key="4">
    <source>
        <dbReference type="Proteomes" id="UP001260188"/>
    </source>
</evidence>
<evidence type="ECO:0000256" key="2">
    <source>
        <dbReference type="SAM" id="Phobius"/>
    </source>
</evidence>
<feature type="transmembrane region" description="Helical" evidence="2">
    <location>
        <begin position="39"/>
        <end position="59"/>
    </location>
</feature>
<dbReference type="InterPro" id="IPR021517">
    <property type="entry name" value="DUF3180"/>
</dbReference>
<comment type="caution">
    <text evidence="3">The sequence shown here is derived from an EMBL/GenBank/DDBJ whole genome shotgun (WGS) entry which is preliminary data.</text>
</comment>
<evidence type="ECO:0000313" key="3">
    <source>
        <dbReference type="EMBL" id="MDR6168265.1"/>
    </source>
</evidence>
<feature type="transmembrane region" description="Helical" evidence="2">
    <location>
        <begin position="80"/>
        <end position="104"/>
    </location>
</feature>
<gene>
    <name evidence="3" type="ORF">QE367_002469</name>
</gene>
<dbReference type="EMBL" id="JAVIZA010000001">
    <property type="protein sequence ID" value="MDR6168265.1"/>
    <property type="molecule type" value="Genomic_DNA"/>
</dbReference>
<keyword evidence="2" id="KW-1133">Transmembrane helix</keyword>
<protein>
    <submittedName>
        <fullName evidence="3">ABC-type antimicrobial peptide transport system permease subunit</fullName>
    </submittedName>
</protein>
<dbReference type="Proteomes" id="UP001260188">
    <property type="component" value="Unassembled WGS sequence"/>
</dbReference>
<feature type="transmembrane region" description="Helical" evidence="2">
    <location>
        <begin position="7"/>
        <end position="27"/>
    </location>
</feature>
<feature type="transmembrane region" description="Helical" evidence="2">
    <location>
        <begin position="116"/>
        <end position="135"/>
    </location>
</feature>
<organism evidence="3 4">
    <name type="scientific">Microbacterium paludicola</name>
    <dbReference type="NCBI Taxonomy" id="300019"/>
    <lineage>
        <taxon>Bacteria</taxon>
        <taxon>Bacillati</taxon>
        <taxon>Actinomycetota</taxon>
        <taxon>Actinomycetes</taxon>
        <taxon>Micrococcales</taxon>
        <taxon>Microbacteriaceae</taxon>
        <taxon>Microbacterium</taxon>
    </lineage>
</organism>
<proteinExistence type="predicted"/>
<accession>A0ABU1I305</accession>
<reference evidence="3 4" key="1">
    <citation type="submission" date="2023-08" db="EMBL/GenBank/DDBJ databases">
        <title>Functional and genomic diversity of the sorghum phyllosphere microbiome.</title>
        <authorList>
            <person name="Shade A."/>
        </authorList>
    </citation>
    <scope>NUCLEOTIDE SEQUENCE [LARGE SCALE GENOMIC DNA]</scope>
    <source>
        <strain evidence="3 4">SORGH_AS_0919</strain>
    </source>
</reference>
<evidence type="ECO:0000256" key="1">
    <source>
        <dbReference type="SAM" id="MobiDB-lite"/>
    </source>
</evidence>
<keyword evidence="4" id="KW-1185">Reference proteome</keyword>